<dbReference type="OrthoDB" id="9265at2157"/>
<evidence type="ECO:0008006" key="3">
    <source>
        <dbReference type="Google" id="ProtNLM"/>
    </source>
</evidence>
<keyword evidence="2" id="KW-1185">Reference proteome</keyword>
<dbReference type="GeneID" id="11262499"/>
<accession>G4RKZ8</accession>
<dbReference type="PANTHER" id="PTHR40696">
    <property type="entry name" value="DUF371 FAMILY PROTEIN"/>
    <property type="match status" value="1"/>
</dbReference>
<dbReference type="KEGG" id="ttn:TTX_1619"/>
<dbReference type="AlphaFoldDB" id="G4RKZ8"/>
<dbReference type="RefSeq" id="WP_014127497.1">
    <property type="nucleotide sequence ID" value="NC_016070.1"/>
</dbReference>
<dbReference type="STRING" id="768679.TTX_1619"/>
<dbReference type="Gene3D" id="2.60.120.630">
    <property type="entry name" value="mth639 domain like"/>
    <property type="match status" value="1"/>
</dbReference>
<sequence length="143" mass="15798">MPVAEDVIIARGHVNIRATNRRTLEITKDPYVTSRGDCIVACCADKAGPDLSQEVLALLRLRGNVMVEIEVGGLSEIIIGKTPMAEPRNPYRLVIRKSNYVDDSTLAVQADKSAADLPRPLVSLLRKGIIVRVKVRVWTYEGF</sequence>
<protein>
    <recommendedName>
        <fullName evidence="3">DUF371 domain-containing protein</fullName>
    </recommendedName>
</protein>
<dbReference type="PANTHER" id="PTHR40696:SF1">
    <property type="entry name" value="DUF371 DOMAIN-CONTAINING PROTEIN"/>
    <property type="match status" value="1"/>
</dbReference>
<gene>
    <name evidence="1" type="ordered locus">TTX_1619</name>
</gene>
<dbReference type="InterPro" id="IPR007171">
    <property type="entry name" value="DUF371"/>
</dbReference>
<dbReference type="PATRIC" id="fig|768679.9.peg.1640"/>
<evidence type="ECO:0000313" key="2">
    <source>
        <dbReference type="Proteomes" id="UP000002654"/>
    </source>
</evidence>
<evidence type="ECO:0000313" key="1">
    <source>
        <dbReference type="EMBL" id="CCC82243.1"/>
    </source>
</evidence>
<organism evidence="1 2">
    <name type="scientific">Thermoproteus tenax (strain ATCC 35583 / DSM 2078 / JCM 9277 / NBRC 100435 / Kra 1)</name>
    <dbReference type="NCBI Taxonomy" id="768679"/>
    <lineage>
        <taxon>Archaea</taxon>
        <taxon>Thermoproteota</taxon>
        <taxon>Thermoprotei</taxon>
        <taxon>Thermoproteales</taxon>
        <taxon>Thermoproteaceae</taxon>
        <taxon>Thermoproteus</taxon>
    </lineage>
</organism>
<dbReference type="PaxDb" id="768679-TTX_1619"/>
<dbReference type="Proteomes" id="UP000002654">
    <property type="component" value="Chromosome"/>
</dbReference>
<dbReference type="EMBL" id="FN869859">
    <property type="protein sequence ID" value="CCC82243.1"/>
    <property type="molecule type" value="Genomic_DNA"/>
</dbReference>
<dbReference type="HOGENOM" id="CLU_135994_0_0_2"/>
<reference evidence="1 2" key="1">
    <citation type="journal article" date="2011" name="PLoS ONE">
        <title>The complete genome sequence of Thermoproteus tenax: a physiologically versatile member of the Crenarchaeota.</title>
        <authorList>
            <person name="Siebers B."/>
            <person name="Zaparty M."/>
            <person name="Raddatz G."/>
            <person name="Tjaden B."/>
            <person name="Albers S.V."/>
            <person name="Bell S.D."/>
            <person name="Blombach F."/>
            <person name="Kletzin A."/>
            <person name="Kyrpides N."/>
            <person name="Lanz C."/>
            <person name="Plagens A."/>
            <person name="Rampp M."/>
            <person name="Rosinus A."/>
            <person name="von Jan M."/>
            <person name="Makarova K.S."/>
            <person name="Klenk H.P."/>
            <person name="Schuster S.C."/>
            <person name="Hensel R."/>
        </authorList>
    </citation>
    <scope>NUCLEOTIDE SEQUENCE [LARGE SCALE GENOMIC DNA]</scope>
    <source>
        <strain evidence="2">ATCC 35583 / DSM 2078 / JCM 9277 / NBRC 100435 / Kra 1</strain>
    </source>
</reference>
<proteinExistence type="predicted"/>
<dbReference type="InterPro" id="IPR023131">
    <property type="entry name" value="Mth639-like_dom_sf"/>
</dbReference>
<dbReference type="Pfam" id="PF04027">
    <property type="entry name" value="DUF371"/>
    <property type="match status" value="1"/>
</dbReference>
<name>G4RKZ8_THETK</name>
<dbReference type="eggNOG" id="arCOG04171">
    <property type="taxonomic scope" value="Archaea"/>
</dbReference>